<organism evidence="1 2">
    <name type="scientific">Ditylenchus destructor</name>
    <dbReference type="NCBI Taxonomy" id="166010"/>
    <lineage>
        <taxon>Eukaryota</taxon>
        <taxon>Metazoa</taxon>
        <taxon>Ecdysozoa</taxon>
        <taxon>Nematoda</taxon>
        <taxon>Chromadorea</taxon>
        <taxon>Rhabditida</taxon>
        <taxon>Tylenchina</taxon>
        <taxon>Tylenchomorpha</taxon>
        <taxon>Sphaerularioidea</taxon>
        <taxon>Anguinidae</taxon>
        <taxon>Anguininae</taxon>
        <taxon>Ditylenchus</taxon>
    </lineage>
</organism>
<comment type="caution">
    <text evidence="1">The sequence shown here is derived from an EMBL/GenBank/DDBJ whole genome shotgun (WGS) entry which is preliminary data.</text>
</comment>
<name>A0AAD4R640_9BILA</name>
<dbReference type="AlphaFoldDB" id="A0AAD4R640"/>
<dbReference type="EMBL" id="JAKKPZ010000019">
    <property type="protein sequence ID" value="KAI1712262.1"/>
    <property type="molecule type" value="Genomic_DNA"/>
</dbReference>
<gene>
    <name evidence="1" type="ORF">DdX_09814</name>
</gene>
<evidence type="ECO:0000313" key="2">
    <source>
        <dbReference type="Proteomes" id="UP001201812"/>
    </source>
</evidence>
<accession>A0AAD4R640</accession>
<protein>
    <submittedName>
        <fullName evidence="1">Uncharacterized protein</fullName>
    </submittedName>
</protein>
<keyword evidence="2" id="KW-1185">Reference proteome</keyword>
<reference evidence="1" key="1">
    <citation type="submission" date="2022-01" db="EMBL/GenBank/DDBJ databases">
        <title>Genome Sequence Resource for Two Populations of Ditylenchus destructor, the Migratory Endoparasitic Phytonematode.</title>
        <authorList>
            <person name="Zhang H."/>
            <person name="Lin R."/>
            <person name="Xie B."/>
        </authorList>
    </citation>
    <scope>NUCLEOTIDE SEQUENCE</scope>
    <source>
        <strain evidence="1">BazhouSP</strain>
    </source>
</reference>
<proteinExistence type="predicted"/>
<evidence type="ECO:0000313" key="1">
    <source>
        <dbReference type="EMBL" id="KAI1712262.1"/>
    </source>
</evidence>
<sequence>MNSVFELMKTSQKRMIAQCVNTSIRFVKRQSIQDIYGKEIIGREAQRNITKGMHTPPPCSMEYVPAEGTNLTKTWNRGKRQAGIMNGIEYGLAVPAAGRNLPSEELTRHSKCRTARRIFTHTATILLISSSTHLAIADFVLVNPPKLNSNDRCVSPTLPLATLTDATIAQAHGNIKCNKRFLLTDKGPSG</sequence>
<dbReference type="Proteomes" id="UP001201812">
    <property type="component" value="Unassembled WGS sequence"/>
</dbReference>